<reference evidence="1" key="2">
    <citation type="submission" date="2020-09" db="EMBL/GenBank/DDBJ databases">
        <authorList>
            <person name="Le Lay C."/>
            <person name="Shi M."/>
            <person name="Bucek A."/>
            <person name="Bourguignon T."/>
            <person name="Lo N."/>
            <person name="Holmes E.C."/>
        </authorList>
    </citation>
    <scope>NUCLEOTIDE SEQUENCE</scope>
    <source>
        <strain evidence="1">8v_32</strain>
    </source>
</reference>
<evidence type="ECO:0000313" key="1">
    <source>
        <dbReference type="EMBL" id="QQM16306.1"/>
    </source>
</evidence>
<proteinExistence type="predicted"/>
<name>A0A7T7K8Y6_9VIRU</name>
<reference evidence="1" key="1">
    <citation type="journal article" date="2020" name="Viruses">
        <title>Unmapped RNA Virus Diversity in Termites and their Symbionts.</title>
        <authorList>
            <person name="Lay C.L."/>
            <person name="Shi M."/>
            <person name="Bucek A."/>
            <person name="Bourguignon T."/>
            <person name="Lo N."/>
            <person name="Holmes E.C."/>
        </authorList>
    </citation>
    <scope>NUCLEOTIDE SEQUENCE</scope>
    <source>
        <strain evidence="1">8v_32</strain>
    </source>
</reference>
<dbReference type="EMBL" id="MW052109">
    <property type="protein sequence ID" value="QQM16306.1"/>
    <property type="molecule type" value="Genomic_RNA"/>
</dbReference>
<accession>A0A7T7K8Y6</accession>
<organism evidence="1">
    <name type="scientific">Potsystermes virus</name>
    <dbReference type="NCBI Taxonomy" id="2796626"/>
    <lineage>
        <taxon>Viruses</taxon>
        <taxon>Riboviria</taxon>
    </lineage>
</organism>
<sequence length="61" mass="7326">MAYKWHVMIQDMLCEYGIDFFFSFYRRRHERMASGSSSGYTIADDQLHVIQGKIWCKRTDV</sequence>
<protein>
    <submittedName>
        <fullName evidence="1">Uncharacterized protein</fullName>
    </submittedName>
</protein>